<dbReference type="InterPro" id="IPR046512">
    <property type="entry name" value="DUF6690"/>
</dbReference>
<reference evidence="2 3" key="1">
    <citation type="submission" date="2019-08" db="EMBL/GenBank/DDBJ databases">
        <title>Deep-cultivation of Planctomycetes and their phenomic and genomic characterization uncovers novel biology.</title>
        <authorList>
            <person name="Wiegand S."/>
            <person name="Jogler M."/>
            <person name="Boedeker C."/>
            <person name="Pinto D."/>
            <person name="Vollmers J."/>
            <person name="Rivas-Marin E."/>
            <person name="Kohn T."/>
            <person name="Peeters S.H."/>
            <person name="Heuer A."/>
            <person name="Rast P."/>
            <person name="Oberbeckmann S."/>
            <person name="Bunk B."/>
            <person name="Jeske O."/>
            <person name="Meyerdierks A."/>
            <person name="Storesund J.E."/>
            <person name="Kallscheuer N."/>
            <person name="Luecker S."/>
            <person name="Lage O.M."/>
            <person name="Pohl T."/>
            <person name="Merkel B.J."/>
            <person name="Hornburger P."/>
            <person name="Mueller R.-W."/>
            <person name="Bruemmer F."/>
            <person name="Labrenz M."/>
            <person name="Spormann A.M."/>
            <person name="Op den Camp H."/>
            <person name="Overmann J."/>
            <person name="Amann R."/>
            <person name="Jetten M.S.M."/>
            <person name="Mascher T."/>
            <person name="Medema M.H."/>
            <person name="Devos D.P."/>
            <person name="Kaster A.-K."/>
            <person name="Ovreas L."/>
            <person name="Rohde M."/>
            <person name="Galperin M.Y."/>
            <person name="Jogler C."/>
        </authorList>
    </citation>
    <scope>NUCLEOTIDE SEQUENCE [LARGE SCALE GENOMIC DNA]</scope>
    <source>
        <strain evidence="2 3">UC8</strain>
    </source>
</reference>
<evidence type="ECO:0000259" key="1">
    <source>
        <dbReference type="Pfam" id="PF20397"/>
    </source>
</evidence>
<protein>
    <recommendedName>
        <fullName evidence="1">DUF6690 domain-containing protein</fullName>
    </recommendedName>
</protein>
<dbReference type="EMBL" id="CP042914">
    <property type="protein sequence ID" value="QEG39936.1"/>
    <property type="molecule type" value="Genomic_DNA"/>
</dbReference>
<organism evidence="2 3">
    <name type="scientific">Roseimaritima ulvae</name>
    <dbReference type="NCBI Taxonomy" id="980254"/>
    <lineage>
        <taxon>Bacteria</taxon>
        <taxon>Pseudomonadati</taxon>
        <taxon>Planctomycetota</taxon>
        <taxon>Planctomycetia</taxon>
        <taxon>Pirellulales</taxon>
        <taxon>Pirellulaceae</taxon>
        <taxon>Roseimaritima</taxon>
    </lineage>
</organism>
<accession>A0A5B9QSC1</accession>
<dbReference type="AlphaFoldDB" id="A0A5B9QSC1"/>
<dbReference type="OrthoDB" id="258357at2"/>
<dbReference type="KEGG" id="rul:UC8_19380"/>
<dbReference type="Proteomes" id="UP000325286">
    <property type="component" value="Chromosome"/>
</dbReference>
<gene>
    <name evidence="2" type="ORF">UC8_19380</name>
</gene>
<dbReference type="Pfam" id="PF20397">
    <property type="entry name" value="DUF6690"/>
    <property type="match status" value="1"/>
</dbReference>
<dbReference type="RefSeq" id="WP_068136530.1">
    <property type="nucleotide sequence ID" value="NZ_CP042914.1"/>
</dbReference>
<keyword evidence="3" id="KW-1185">Reference proteome</keyword>
<feature type="domain" description="DUF6690" evidence="1">
    <location>
        <begin position="1"/>
        <end position="257"/>
    </location>
</feature>
<evidence type="ECO:0000313" key="2">
    <source>
        <dbReference type="EMBL" id="QEG39936.1"/>
    </source>
</evidence>
<name>A0A5B9QSC1_9BACT</name>
<evidence type="ECO:0000313" key="3">
    <source>
        <dbReference type="Proteomes" id="UP000325286"/>
    </source>
</evidence>
<sequence>MARRLTAAVLAAAAVGGPYVASETEVGRGVTHRVSSMINDVSDNNNARTGDFSDPSTAGPYHAHYQTETLWDNGLGARDRSKLVAPGSPQQSLVGGPVHDLRDVLRFDITPTWVSQHFTRVTTVLADLELDGLRVPLVTGTDPQDIAGTITYYFDHSGQLQRVNIHGFVGDPSGIAQTMQTHYNMAPEPSLDAGVMTVRWNGVPSGLLKLTRAPVMYSDAQHQRYTLFLELNQPNLPYGLSPAAQQVVRADRYTGRW</sequence>
<proteinExistence type="predicted"/>